<gene>
    <name evidence="5" type="ORF">QNA08_17445</name>
</gene>
<dbReference type="SMART" id="SM00344">
    <property type="entry name" value="HTH_ASNC"/>
    <property type="match status" value="1"/>
</dbReference>
<dbReference type="InterPro" id="IPR019888">
    <property type="entry name" value="Tscrpt_reg_AsnC-like"/>
</dbReference>
<dbReference type="EMBL" id="JASJEV010000015">
    <property type="protein sequence ID" value="MDJ1160001.1"/>
    <property type="molecule type" value="Genomic_DNA"/>
</dbReference>
<dbReference type="PRINTS" id="PR00033">
    <property type="entry name" value="HTHASNC"/>
</dbReference>
<proteinExistence type="predicted"/>
<dbReference type="InterPro" id="IPR000485">
    <property type="entry name" value="AsnC-type_HTH_dom"/>
</dbReference>
<keyword evidence="1" id="KW-0805">Transcription regulation</keyword>
<keyword evidence="3" id="KW-0804">Transcription</keyword>
<keyword evidence="6" id="KW-1185">Reference proteome</keyword>
<evidence type="ECO:0000259" key="4">
    <source>
        <dbReference type="PROSITE" id="PS50956"/>
    </source>
</evidence>
<keyword evidence="2" id="KW-0238">DNA-binding</keyword>
<reference evidence="5 6" key="1">
    <citation type="submission" date="2023-05" db="EMBL/GenBank/DDBJ databases">
        <title>Chelatococcus sp. nov., a moderately thermophilic bacterium isolated from hot spring microbial mat.</title>
        <authorList>
            <person name="Hu C.-J."/>
            <person name="Li W.-J."/>
        </authorList>
    </citation>
    <scope>NUCLEOTIDE SEQUENCE [LARGE SCALE GENOMIC DNA]</scope>
    <source>
        <strain evidence="5 6">SYSU G07232</strain>
    </source>
</reference>
<dbReference type="PANTHER" id="PTHR30154">
    <property type="entry name" value="LEUCINE-RESPONSIVE REGULATORY PROTEIN"/>
    <property type="match status" value="1"/>
</dbReference>
<evidence type="ECO:0000313" key="6">
    <source>
        <dbReference type="Proteomes" id="UP001321492"/>
    </source>
</evidence>
<evidence type="ECO:0000256" key="3">
    <source>
        <dbReference type="ARBA" id="ARBA00023163"/>
    </source>
</evidence>
<dbReference type="Gene3D" id="3.30.70.920">
    <property type="match status" value="1"/>
</dbReference>
<dbReference type="PANTHER" id="PTHR30154:SF34">
    <property type="entry name" value="TRANSCRIPTIONAL REGULATOR AZLB"/>
    <property type="match status" value="1"/>
</dbReference>
<organism evidence="5 6">
    <name type="scientific">Chelatococcus albus</name>
    <dbReference type="NCBI Taxonomy" id="3047466"/>
    <lineage>
        <taxon>Bacteria</taxon>
        <taxon>Pseudomonadati</taxon>
        <taxon>Pseudomonadota</taxon>
        <taxon>Alphaproteobacteria</taxon>
        <taxon>Hyphomicrobiales</taxon>
        <taxon>Chelatococcaceae</taxon>
        <taxon>Chelatococcus</taxon>
    </lineage>
</organism>
<dbReference type="InterPro" id="IPR036388">
    <property type="entry name" value="WH-like_DNA-bd_sf"/>
</dbReference>
<name>A0ABT7AN65_9HYPH</name>
<dbReference type="Gene3D" id="1.10.10.10">
    <property type="entry name" value="Winged helix-like DNA-binding domain superfamily/Winged helix DNA-binding domain"/>
    <property type="match status" value="1"/>
</dbReference>
<accession>A0ABT7AN65</accession>
<protein>
    <submittedName>
        <fullName evidence="5">Lrp/AsnC family transcriptional regulator</fullName>
    </submittedName>
</protein>
<dbReference type="InterPro" id="IPR019887">
    <property type="entry name" value="Tscrpt_reg_AsnC/Lrp_C"/>
</dbReference>
<dbReference type="Proteomes" id="UP001321492">
    <property type="component" value="Unassembled WGS sequence"/>
</dbReference>
<sequence length="142" mass="15700">MDEKNRQILRLLQDNARLPIKTIAGTVGLARSSVRERIARMEADGTIRGYRADVAPARAEDHLFRAFLIIRLARTPARDTVDRIAANPAVKRCFSISGEIDVIAEIESETTKALNAVRDEIASMPYVTDLTTAIVLVDEKPA</sequence>
<dbReference type="InterPro" id="IPR011008">
    <property type="entry name" value="Dimeric_a/b-barrel"/>
</dbReference>
<dbReference type="SUPFAM" id="SSF54909">
    <property type="entry name" value="Dimeric alpha+beta barrel"/>
    <property type="match status" value="1"/>
</dbReference>
<dbReference type="Pfam" id="PF01037">
    <property type="entry name" value="AsnC_trans_reg"/>
    <property type="match status" value="1"/>
</dbReference>
<dbReference type="SUPFAM" id="SSF46785">
    <property type="entry name" value="Winged helix' DNA-binding domain"/>
    <property type="match status" value="1"/>
</dbReference>
<evidence type="ECO:0000256" key="1">
    <source>
        <dbReference type="ARBA" id="ARBA00023015"/>
    </source>
</evidence>
<dbReference type="PROSITE" id="PS50956">
    <property type="entry name" value="HTH_ASNC_2"/>
    <property type="match status" value="1"/>
</dbReference>
<dbReference type="Pfam" id="PF13404">
    <property type="entry name" value="HTH_AsnC-type"/>
    <property type="match status" value="1"/>
</dbReference>
<evidence type="ECO:0000256" key="2">
    <source>
        <dbReference type="ARBA" id="ARBA00023125"/>
    </source>
</evidence>
<evidence type="ECO:0000313" key="5">
    <source>
        <dbReference type="EMBL" id="MDJ1160001.1"/>
    </source>
</evidence>
<dbReference type="RefSeq" id="WP_283742023.1">
    <property type="nucleotide sequence ID" value="NZ_JASJEV010000015.1"/>
</dbReference>
<comment type="caution">
    <text evidence="5">The sequence shown here is derived from an EMBL/GenBank/DDBJ whole genome shotgun (WGS) entry which is preliminary data.</text>
</comment>
<dbReference type="InterPro" id="IPR036390">
    <property type="entry name" value="WH_DNA-bd_sf"/>
</dbReference>
<feature type="domain" description="HTH asnC-type" evidence="4">
    <location>
        <begin position="1"/>
        <end position="68"/>
    </location>
</feature>